<comment type="caution">
    <text evidence="3">The sequence shown here is derived from an EMBL/GenBank/DDBJ whole genome shotgun (WGS) entry which is preliminary data.</text>
</comment>
<keyword evidence="3" id="KW-0378">Hydrolase</keyword>
<keyword evidence="3" id="KW-0255">Endonuclease</keyword>
<dbReference type="PANTHER" id="PTHR30408">
    <property type="entry name" value="TYPE-1 RESTRICTION ENZYME ECOKI SPECIFICITY PROTEIN"/>
    <property type="match status" value="1"/>
</dbReference>
<dbReference type="PANTHER" id="PTHR30408:SF12">
    <property type="entry name" value="TYPE I RESTRICTION ENZYME MJAVIII SPECIFICITY SUBUNIT"/>
    <property type="match status" value="1"/>
</dbReference>
<keyword evidence="2" id="KW-0238">DNA-binding</keyword>
<dbReference type="Gene3D" id="3.90.220.20">
    <property type="entry name" value="DNA methylase specificity domains"/>
    <property type="match status" value="2"/>
</dbReference>
<keyword evidence="3" id="KW-0540">Nuclease</keyword>
<dbReference type="RefSeq" id="WP_301344840.1">
    <property type="nucleotide sequence ID" value="NZ_JAPZDB010000010.1"/>
</dbReference>
<dbReference type="GO" id="GO:0004519">
    <property type="term" value="F:endonuclease activity"/>
    <property type="evidence" value="ECO:0007669"/>
    <property type="project" value="UniProtKB-KW"/>
</dbReference>
<sequence length="426" mass="49095">MKSNYKKLGDFIQQVKKRNNDNSLTVDNLRGINISKEFMPSVANVTGTDLSVYKVVEKNQFAYNPMHVGRDEILPISMLVNEDKVIVSPAYVIFEIVDTDKLLPEYLMIWCRRSEFDRNAWFTTDSSVRGGFNWEDFCDLELPVPSIEKQKEIIKEYHTITDRIKLNESLNQKLEDTVQSIFKEWFVNFEFPDENGKPYKSNGGKMEYSQYLDKEVPLNSNIDTISELIEDTLGGDWGKDKKEGNYTNKVLCIRGTDIPNIKTGIFSSMPSRYILDKNLSSKKINSNDIVIEISGGSPIQSTGRTVLITSKHIENAKCNLISSNFCKVISLKKSSFAYYLYNHMNYLYNLDYMFMYENSTTGVKNFNLEHFLIQEYIYIPSETTVLQFNQYISSILDLIVSNGLEIESLNQLKILLLSKMTIIEDL</sequence>
<dbReference type="GO" id="GO:0009307">
    <property type="term" value="P:DNA restriction-modification system"/>
    <property type="evidence" value="ECO:0007669"/>
    <property type="project" value="UniProtKB-KW"/>
</dbReference>
<dbReference type="SUPFAM" id="SSF116734">
    <property type="entry name" value="DNA methylase specificity domain"/>
    <property type="match status" value="2"/>
</dbReference>
<evidence type="ECO:0000313" key="3">
    <source>
        <dbReference type="EMBL" id="MDN5063199.1"/>
    </source>
</evidence>
<proteinExistence type="predicted"/>
<dbReference type="InterPro" id="IPR052021">
    <property type="entry name" value="Type-I_RS_S_subunit"/>
</dbReference>
<keyword evidence="1" id="KW-0680">Restriction system</keyword>
<name>A0AAW7PPD1_9BACT</name>
<evidence type="ECO:0000256" key="1">
    <source>
        <dbReference type="ARBA" id="ARBA00022747"/>
    </source>
</evidence>
<dbReference type="AlphaFoldDB" id="A0AAW7PPD1"/>
<reference evidence="3" key="1">
    <citation type="submission" date="2022-12" db="EMBL/GenBank/DDBJ databases">
        <authorList>
            <person name="Uljanovas D."/>
        </authorList>
    </citation>
    <scope>NUCLEOTIDE SEQUENCE</scope>
    <source>
        <strain evidence="3">RCM39</strain>
    </source>
</reference>
<dbReference type="GO" id="GO:0003677">
    <property type="term" value="F:DNA binding"/>
    <property type="evidence" value="ECO:0007669"/>
    <property type="project" value="UniProtKB-KW"/>
</dbReference>
<protein>
    <submittedName>
        <fullName evidence="3">Restriction endonuclease subunit S</fullName>
    </submittedName>
</protein>
<organism evidence="3 4">
    <name type="scientific">Aliarcobacter butzleri</name>
    <dbReference type="NCBI Taxonomy" id="28197"/>
    <lineage>
        <taxon>Bacteria</taxon>
        <taxon>Pseudomonadati</taxon>
        <taxon>Campylobacterota</taxon>
        <taxon>Epsilonproteobacteria</taxon>
        <taxon>Campylobacterales</taxon>
        <taxon>Arcobacteraceae</taxon>
        <taxon>Aliarcobacter</taxon>
    </lineage>
</organism>
<gene>
    <name evidence="3" type="ORF">O8C91_03220</name>
</gene>
<dbReference type="InterPro" id="IPR044946">
    <property type="entry name" value="Restrct_endonuc_typeI_TRD_sf"/>
</dbReference>
<evidence type="ECO:0000256" key="2">
    <source>
        <dbReference type="ARBA" id="ARBA00023125"/>
    </source>
</evidence>
<accession>A0AAW7PPD1</accession>
<dbReference type="Proteomes" id="UP001171529">
    <property type="component" value="Unassembled WGS sequence"/>
</dbReference>
<dbReference type="EMBL" id="JAPZDC010000002">
    <property type="protein sequence ID" value="MDN5063199.1"/>
    <property type="molecule type" value="Genomic_DNA"/>
</dbReference>
<evidence type="ECO:0000313" key="4">
    <source>
        <dbReference type="Proteomes" id="UP001171529"/>
    </source>
</evidence>
<reference evidence="3" key="2">
    <citation type="journal article" date="2023" name="Microorganisms">
        <title>Genomic Characterization of Arcobacter butzleri Strains Isolated from Various Sources in Lithuania.</title>
        <authorList>
            <person name="Uljanovas D."/>
            <person name="Golz G."/>
            <person name="Fleischmann S."/>
            <person name="Kudirkiene E."/>
            <person name="Kasetiene N."/>
            <person name="Grineviciene A."/>
            <person name="Tamuleviciene E."/>
            <person name="Aksomaitiene J."/>
            <person name="Alter T."/>
            <person name="Malakauskas M."/>
        </authorList>
    </citation>
    <scope>NUCLEOTIDE SEQUENCE</scope>
    <source>
        <strain evidence="3">RCM39</strain>
    </source>
</reference>